<dbReference type="Pfam" id="PF00664">
    <property type="entry name" value="ABC_membrane"/>
    <property type="match status" value="1"/>
</dbReference>
<dbReference type="PROSITE" id="PS00211">
    <property type="entry name" value="ABC_TRANSPORTER_1"/>
    <property type="match status" value="1"/>
</dbReference>
<feature type="transmembrane region" description="Helical" evidence="10">
    <location>
        <begin position="63"/>
        <end position="88"/>
    </location>
</feature>
<name>A0A059ZWP9_ACICK</name>
<dbReference type="GO" id="GO:0140359">
    <property type="term" value="F:ABC-type transporter activity"/>
    <property type="evidence" value="ECO:0007669"/>
    <property type="project" value="InterPro"/>
</dbReference>
<keyword evidence="6" id="KW-0547">Nucleotide-binding</keyword>
<comment type="subcellular location">
    <subcellularLocation>
        <location evidence="1">Cell membrane</location>
        <topology evidence="1">Multi-pass membrane protein</topology>
    </subcellularLocation>
</comment>
<dbReference type="eggNOG" id="COG4988">
    <property type="taxonomic scope" value="Bacteria"/>
</dbReference>
<evidence type="ECO:0000313" key="14">
    <source>
        <dbReference type="Proteomes" id="UP000005522"/>
    </source>
</evidence>
<dbReference type="PROSITE" id="PS50929">
    <property type="entry name" value="ABC_TM1F"/>
    <property type="match status" value="1"/>
</dbReference>
<dbReference type="PROSITE" id="PS50893">
    <property type="entry name" value="ABC_TRANSPORTER_2"/>
    <property type="match status" value="1"/>
</dbReference>
<dbReference type="GO" id="GO:0005886">
    <property type="term" value="C:plasma membrane"/>
    <property type="evidence" value="ECO:0007669"/>
    <property type="project" value="UniProtKB-SubCell"/>
</dbReference>
<dbReference type="SUPFAM" id="SSF90123">
    <property type="entry name" value="ABC transporter transmembrane region"/>
    <property type="match status" value="1"/>
</dbReference>
<dbReference type="AlphaFoldDB" id="A0A059ZWP9"/>
<evidence type="ECO:0000256" key="9">
    <source>
        <dbReference type="ARBA" id="ARBA00023136"/>
    </source>
</evidence>
<dbReference type="PANTHER" id="PTHR24221:SF590">
    <property type="entry name" value="COMPONENT LINKED WITH THE ASSEMBLY OF CYTOCHROME' TRANSPORT TRANSMEMBRANE ATP-BINDING PROTEIN ABC TRANSPORTER CYDD-RELATED"/>
    <property type="match status" value="1"/>
</dbReference>
<proteinExistence type="predicted"/>
<dbReference type="InterPro" id="IPR017871">
    <property type="entry name" value="ABC_transporter-like_CS"/>
</dbReference>
<dbReference type="InterPro" id="IPR036640">
    <property type="entry name" value="ABC1_TM_sf"/>
</dbReference>
<keyword evidence="3" id="KW-1003">Cell membrane</keyword>
<dbReference type="Pfam" id="PF00005">
    <property type="entry name" value="ABC_tran"/>
    <property type="match status" value="1"/>
</dbReference>
<organism evidence="13 14">
    <name type="scientific">Acidithiobacillus caldus (strain ATCC 51756 / DSM 8584 / KU)</name>
    <dbReference type="NCBI Taxonomy" id="637389"/>
    <lineage>
        <taxon>Bacteria</taxon>
        <taxon>Pseudomonadati</taxon>
        <taxon>Pseudomonadota</taxon>
        <taxon>Acidithiobacillia</taxon>
        <taxon>Acidithiobacillales</taxon>
        <taxon>Acidithiobacillaceae</taxon>
        <taxon>Acidithiobacillus</taxon>
    </lineage>
</organism>
<evidence type="ECO:0000259" key="12">
    <source>
        <dbReference type="PROSITE" id="PS50929"/>
    </source>
</evidence>
<evidence type="ECO:0000256" key="1">
    <source>
        <dbReference type="ARBA" id="ARBA00004651"/>
    </source>
</evidence>
<dbReference type="SUPFAM" id="SSF52540">
    <property type="entry name" value="P-loop containing nucleoside triphosphate hydrolases"/>
    <property type="match status" value="1"/>
</dbReference>
<feature type="transmembrane region" description="Helical" evidence="10">
    <location>
        <begin position="165"/>
        <end position="185"/>
    </location>
</feature>
<dbReference type="GO" id="GO:0042883">
    <property type="term" value="P:cysteine transport"/>
    <property type="evidence" value="ECO:0007669"/>
    <property type="project" value="InterPro"/>
</dbReference>
<dbReference type="GO" id="GO:0016887">
    <property type="term" value="F:ATP hydrolysis activity"/>
    <property type="evidence" value="ECO:0007669"/>
    <property type="project" value="InterPro"/>
</dbReference>
<keyword evidence="8 10" id="KW-1133">Transmembrane helix</keyword>
<evidence type="ECO:0000256" key="4">
    <source>
        <dbReference type="ARBA" id="ARBA00022519"/>
    </source>
</evidence>
<dbReference type="InterPro" id="IPR014216">
    <property type="entry name" value="ABC_transptr_CydD"/>
</dbReference>
<dbReference type="InterPro" id="IPR027417">
    <property type="entry name" value="P-loop_NTPase"/>
</dbReference>
<dbReference type="KEGG" id="acz:Acaty_c2151"/>
<dbReference type="RefSeq" id="WP_004868464.1">
    <property type="nucleotide sequence ID" value="NZ_CP005986.1"/>
</dbReference>
<feature type="domain" description="ABC transporter" evidence="11">
    <location>
        <begin position="343"/>
        <end position="583"/>
    </location>
</feature>
<sequence>MAKAERLDQRLMREGRSARGVLYFAIGLGLAAGLLIILQASILARVIDAVSFQGAELAAVMPWLWGLLALFVLRAALSWAGEVVAFHASARIKTDLRAQLISALLARGPVDLGSERSGDISSTIIEGVEALEPYFSRYLPQMALVSLVPLAILVFVFPVDWISGLILLIAGPLVPFFMVLVGYRAEAINQRQWRKLLLMSAHFLDVIQGLTTLKIFGRAKDEIEIVARISDDYRQTTMAGLRVAFLTSAVLEFFASLSIALVAVSLGARLLQVHASVTFLAAFFVLLLAPEFFNPLRGLSTHYHARMSAIAAAKRIFEILDAPRPALPESGATALHLSGAIGLRLADLHFRYPDGSVALAGLSAHLPAGRFTAIVGASGAGKSTLAAAILGFIQPQQGQITVEDEDGKAAAALSDIPREAWWQHVAWIPQNPRLFHGTIGDNLRLVRPEASDGELREAAKAAHAWDFIQALPEGLATHIGDLGQGLSGGQIQRLALARAFLKDPRLLILDEATANLDMESESLVLDALQRLVRGRTAVVIAHRLATAERADGILVVEGGRVVEAGTHEELLAAGGVYARLVAAYRGDQ</sequence>
<dbReference type="FunFam" id="3.40.50.300:FF:001001">
    <property type="entry name" value="Multidrug ABC transporter ATP-binding protein"/>
    <property type="match status" value="1"/>
</dbReference>
<evidence type="ECO:0000313" key="13">
    <source>
        <dbReference type="EMBL" id="AIA56005.1"/>
    </source>
</evidence>
<dbReference type="PANTHER" id="PTHR24221">
    <property type="entry name" value="ATP-BINDING CASSETTE SUB-FAMILY B"/>
    <property type="match status" value="1"/>
</dbReference>
<dbReference type="CDD" id="cd18584">
    <property type="entry name" value="ABC_6TM_AarD_CydD"/>
    <property type="match status" value="1"/>
</dbReference>
<keyword evidence="4" id="KW-0997">Cell inner membrane</keyword>
<keyword evidence="5 10" id="KW-0812">Transmembrane</keyword>
<feature type="domain" description="ABC transmembrane type-1" evidence="12">
    <location>
        <begin position="24"/>
        <end position="308"/>
    </location>
</feature>
<evidence type="ECO:0000256" key="2">
    <source>
        <dbReference type="ARBA" id="ARBA00022448"/>
    </source>
</evidence>
<dbReference type="InterPro" id="IPR003439">
    <property type="entry name" value="ABC_transporter-like_ATP-bd"/>
</dbReference>
<accession>A0A059ZWP9</accession>
<evidence type="ECO:0000256" key="10">
    <source>
        <dbReference type="SAM" id="Phobius"/>
    </source>
</evidence>
<gene>
    <name evidence="13" type="ORF">Acaty_c2151</name>
</gene>
<keyword evidence="2" id="KW-0813">Transport</keyword>
<keyword evidence="9 10" id="KW-0472">Membrane</keyword>
<dbReference type="InterPro" id="IPR039421">
    <property type="entry name" value="Type_1_exporter"/>
</dbReference>
<evidence type="ECO:0000256" key="3">
    <source>
        <dbReference type="ARBA" id="ARBA00022475"/>
    </source>
</evidence>
<dbReference type="EMBL" id="CP005986">
    <property type="protein sequence ID" value="AIA56005.1"/>
    <property type="molecule type" value="Genomic_DNA"/>
</dbReference>
<dbReference type="Gene3D" id="1.20.1560.10">
    <property type="entry name" value="ABC transporter type 1, transmembrane domain"/>
    <property type="match status" value="1"/>
</dbReference>
<protein>
    <submittedName>
        <fullName evidence="13">Transport ATP-binding protein CydD</fullName>
    </submittedName>
</protein>
<dbReference type="NCBIfam" id="TIGR02857">
    <property type="entry name" value="CydD"/>
    <property type="match status" value="1"/>
</dbReference>
<evidence type="ECO:0000256" key="5">
    <source>
        <dbReference type="ARBA" id="ARBA00022692"/>
    </source>
</evidence>
<evidence type="ECO:0000259" key="11">
    <source>
        <dbReference type="PROSITE" id="PS50893"/>
    </source>
</evidence>
<evidence type="ECO:0000256" key="8">
    <source>
        <dbReference type="ARBA" id="ARBA00022989"/>
    </source>
</evidence>
<feature type="transmembrane region" description="Helical" evidence="10">
    <location>
        <begin position="21"/>
        <end position="43"/>
    </location>
</feature>
<dbReference type="InterPro" id="IPR011527">
    <property type="entry name" value="ABC1_TM_dom"/>
</dbReference>
<dbReference type="GO" id="GO:0005524">
    <property type="term" value="F:ATP binding"/>
    <property type="evidence" value="ECO:0007669"/>
    <property type="project" value="UniProtKB-KW"/>
</dbReference>
<feature type="transmembrane region" description="Helical" evidence="10">
    <location>
        <begin position="142"/>
        <end position="159"/>
    </location>
</feature>
<evidence type="ECO:0000256" key="7">
    <source>
        <dbReference type="ARBA" id="ARBA00022840"/>
    </source>
</evidence>
<feature type="transmembrane region" description="Helical" evidence="10">
    <location>
        <begin position="270"/>
        <end position="289"/>
    </location>
</feature>
<dbReference type="Proteomes" id="UP000005522">
    <property type="component" value="Chromosome"/>
</dbReference>
<keyword evidence="7 13" id="KW-0067">ATP-binding</keyword>
<dbReference type="HOGENOM" id="CLU_000604_84_9_6"/>
<dbReference type="GeneID" id="92932223"/>
<dbReference type="SMART" id="SM00382">
    <property type="entry name" value="AAA"/>
    <property type="match status" value="1"/>
</dbReference>
<reference evidence="13 14" key="1">
    <citation type="journal article" date="2009" name="J. Bacteriol.">
        <title>Draft genome sequence of the extremely acidophilic bacterium Acidithiobacillus caldus ATCC 51756 reveals metabolic versatility in the genus Acidithiobacillus.</title>
        <authorList>
            <person name="Valdes J."/>
            <person name="Quatrini R."/>
            <person name="Hallberg K."/>
            <person name="Dopson M."/>
            <person name="Valenzuela P.D."/>
            <person name="Holmes D.S."/>
        </authorList>
    </citation>
    <scope>NUCLEOTIDE SEQUENCE [LARGE SCALE GENOMIC DNA]</scope>
    <source>
        <strain evidence="14">ATCC 51756 / DSM 8584 / KU</strain>
    </source>
</reference>
<dbReference type="Gene3D" id="3.40.50.300">
    <property type="entry name" value="P-loop containing nucleotide triphosphate hydrolases"/>
    <property type="match status" value="1"/>
</dbReference>
<feature type="transmembrane region" description="Helical" evidence="10">
    <location>
        <begin position="243"/>
        <end position="264"/>
    </location>
</feature>
<dbReference type="InterPro" id="IPR003593">
    <property type="entry name" value="AAA+_ATPase"/>
</dbReference>
<evidence type="ECO:0000256" key="6">
    <source>
        <dbReference type="ARBA" id="ARBA00022741"/>
    </source>
</evidence>